<comment type="function">
    <text evidence="4">Together with LptE, is involved in the assembly of lipopolysaccharide (LPS) at the surface of the outer membrane.</text>
</comment>
<dbReference type="RefSeq" id="WP_385875545.1">
    <property type="nucleotide sequence ID" value="NZ_JBHLXE010000013.1"/>
</dbReference>
<dbReference type="EMBL" id="JBHLXE010000013">
    <property type="protein sequence ID" value="MFC0178684.1"/>
    <property type="molecule type" value="Genomic_DNA"/>
</dbReference>
<reference evidence="7 8" key="1">
    <citation type="submission" date="2024-09" db="EMBL/GenBank/DDBJ databases">
        <authorList>
            <person name="Sun Q."/>
            <person name="Mori K."/>
        </authorList>
    </citation>
    <scope>NUCLEOTIDE SEQUENCE [LARGE SCALE GENOMIC DNA]</scope>
    <source>
        <strain evidence="7 8">CCM 8545</strain>
    </source>
</reference>
<comment type="subcellular location">
    <subcellularLocation>
        <location evidence="4">Cell outer membrane</location>
    </subcellularLocation>
</comment>
<feature type="chain" id="PRO_5044926673" description="LPS-assembly protein LptD" evidence="4">
    <location>
        <begin position="23"/>
        <end position="766"/>
    </location>
</feature>
<accession>A0ABV6C6U3</accession>
<evidence type="ECO:0000256" key="4">
    <source>
        <dbReference type="HAMAP-Rule" id="MF_01411"/>
    </source>
</evidence>
<evidence type="ECO:0000256" key="2">
    <source>
        <dbReference type="ARBA" id="ARBA00023136"/>
    </source>
</evidence>
<evidence type="ECO:0000259" key="6">
    <source>
        <dbReference type="Pfam" id="PF04453"/>
    </source>
</evidence>
<sequence precursor="true">MKPSSKLILSTLSLMISPVAFGQSLFEQCLIGVPKFEGDLVEGAIDELPVNINSDELVGHYPTDALFVGNVVLKQGNSTLKTDKLRLTQTVDVSERTATATGNVFYSDPIVQLKGESAHTNLLNRDTDVTKSYYDMVGKQGRGYAEKVEVRDNNRFAVMKNGTFTSCLQGDNSWSVSGTTVIHDKEEEVAKVYNAVVRLGPVPVFYSPYLEFPLGDRRRSGFLIPSYRYSSTNDFEVTIPYYWNIAPNYDATISPHYISARGLQLQNEFRYLNVTGKGLLQGDYLPNDELADRDRWLFYWQHSGVINKVWRLNADVTRVSDIKYFTDLDTAYGNSTSGYATQNLSAGYADESFDFSLSTTRFQLFSDSAPSAYVTEPRLNINYFKPDLGLLDFKIFSEFTQFKNENPRLANIQRTHIEPVLNFPISNSYASLDSEVRLYSTYYRREEDDRFNNSGNFERTYSRVLPQYKADARMVFERRYGTNERFIQTLEPRVQYLYTPFDDQSRIQNIDSALLQNDTIGLFRNRIYSGIDRIASSNMVTAGFTSRVYDDKADEKFNISLGQIYHFTPQRSEKNTQASAINRNNDDGSLTWAADSMFKIDDLWGLRGGLQYDTRLSSLALANAIVEYKKDRDRVLQGSYRYANGDYINATLDGFANNNPPQFLEGISQVGAVASWPLMDRVALVGRLYYDTKQNQPAEQFAGIQYNSCCWGVGVTYERKIIGFDQSSRYDEKVSLILKINGLGQGIDLGSQNMLEQGILPYRRGF</sequence>
<dbReference type="InterPro" id="IPR005653">
    <property type="entry name" value="OstA-like_N"/>
</dbReference>
<dbReference type="PANTHER" id="PTHR30189">
    <property type="entry name" value="LPS-ASSEMBLY PROTEIN"/>
    <property type="match status" value="1"/>
</dbReference>
<keyword evidence="2 4" id="KW-0472">Membrane</keyword>
<evidence type="ECO:0000313" key="7">
    <source>
        <dbReference type="EMBL" id="MFC0178684.1"/>
    </source>
</evidence>
<dbReference type="HAMAP" id="MF_01411">
    <property type="entry name" value="LPS_assembly_LptD"/>
    <property type="match status" value="1"/>
</dbReference>
<evidence type="ECO:0000256" key="3">
    <source>
        <dbReference type="ARBA" id="ARBA00023237"/>
    </source>
</evidence>
<comment type="caution">
    <text evidence="4">Lacks conserved residue(s) required for the propagation of feature annotation.</text>
</comment>
<gene>
    <name evidence="4 7" type="primary">lptD</name>
    <name evidence="7" type="ORF">ACFFIT_00960</name>
</gene>
<keyword evidence="8" id="KW-1185">Reference proteome</keyword>
<name>A0ABV6C6U3_9GAMM</name>
<feature type="signal peptide" evidence="4">
    <location>
        <begin position="1"/>
        <end position="22"/>
    </location>
</feature>
<evidence type="ECO:0000256" key="1">
    <source>
        <dbReference type="ARBA" id="ARBA00022729"/>
    </source>
</evidence>
<dbReference type="InterPro" id="IPR020889">
    <property type="entry name" value="LipoPS_assembly_LptD"/>
</dbReference>
<evidence type="ECO:0000313" key="8">
    <source>
        <dbReference type="Proteomes" id="UP001589758"/>
    </source>
</evidence>
<protein>
    <recommendedName>
        <fullName evidence="4">LPS-assembly protein LptD</fullName>
    </recommendedName>
</protein>
<organism evidence="7 8">
    <name type="scientific">Thorsellia kenyensis</name>
    <dbReference type="NCBI Taxonomy" id="1549888"/>
    <lineage>
        <taxon>Bacteria</taxon>
        <taxon>Pseudomonadati</taxon>
        <taxon>Pseudomonadota</taxon>
        <taxon>Gammaproteobacteria</taxon>
        <taxon>Enterobacterales</taxon>
        <taxon>Thorselliaceae</taxon>
        <taxon>Thorsellia</taxon>
    </lineage>
</organism>
<dbReference type="NCBIfam" id="NF002997">
    <property type="entry name" value="PRK03761.1"/>
    <property type="match status" value="1"/>
</dbReference>
<dbReference type="Pfam" id="PF04453">
    <property type="entry name" value="LptD"/>
    <property type="match status" value="1"/>
</dbReference>
<dbReference type="Gene3D" id="2.60.450.10">
    <property type="entry name" value="Lipopolysaccharide (LPS) transport protein A like domain"/>
    <property type="match status" value="1"/>
</dbReference>
<comment type="caution">
    <text evidence="7">The sequence shown here is derived from an EMBL/GenBank/DDBJ whole genome shotgun (WGS) entry which is preliminary data.</text>
</comment>
<feature type="domain" description="Organic solvent tolerance-like N-terminal" evidence="5">
    <location>
        <begin position="51"/>
        <end position="188"/>
    </location>
</feature>
<proteinExistence type="inferred from homology"/>
<comment type="subunit">
    <text evidence="4">Component of the lipopolysaccharide transport and assembly complex. Interacts with LptE and LptA.</text>
</comment>
<keyword evidence="1 4" id="KW-0732">Signal</keyword>
<comment type="similarity">
    <text evidence="4">Belongs to the LptD family.</text>
</comment>
<dbReference type="Proteomes" id="UP001589758">
    <property type="component" value="Unassembled WGS sequence"/>
</dbReference>
<keyword evidence="3 4" id="KW-0998">Cell outer membrane</keyword>
<dbReference type="InterPro" id="IPR050218">
    <property type="entry name" value="LptD"/>
</dbReference>
<dbReference type="PANTHER" id="PTHR30189:SF1">
    <property type="entry name" value="LPS-ASSEMBLY PROTEIN LPTD"/>
    <property type="match status" value="1"/>
</dbReference>
<evidence type="ECO:0000259" key="5">
    <source>
        <dbReference type="Pfam" id="PF03968"/>
    </source>
</evidence>
<dbReference type="Pfam" id="PF03968">
    <property type="entry name" value="LptD_N"/>
    <property type="match status" value="1"/>
</dbReference>
<dbReference type="InterPro" id="IPR007543">
    <property type="entry name" value="LptD_C"/>
</dbReference>
<feature type="domain" description="LptD C-terminal" evidence="6">
    <location>
        <begin position="293"/>
        <end position="681"/>
    </location>
</feature>